<evidence type="ECO:0000256" key="4">
    <source>
        <dbReference type="PROSITE-ProRule" id="PRU00473"/>
    </source>
</evidence>
<dbReference type="SUPFAM" id="SSF82171">
    <property type="entry name" value="DPP6 N-terminal domain-like"/>
    <property type="match status" value="1"/>
</dbReference>
<dbReference type="GO" id="GO:0009279">
    <property type="term" value="C:cell outer membrane"/>
    <property type="evidence" value="ECO:0007669"/>
    <property type="project" value="UniProtKB-SubCell"/>
</dbReference>
<dbReference type="STRING" id="1150112.SAMN04487893_11263"/>
<dbReference type="OrthoDB" id="9809364at2"/>
<dbReference type="CDD" id="cd07185">
    <property type="entry name" value="OmpA_C-like"/>
    <property type="match status" value="1"/>
</dbReference>
<protein>
    <submittedName>
        <fullName evidence="6">WD40-like Beta Propeller Repeat</fullName>
    </submittedName>
</protein>
<gene>
    <name evidence="6" type="ORF">SAMN04487893_11263</name>
</gene>
<dbReference type="PANTHER" id="PTHR30329:SF21">
    <property type="entry name" value="LIPOPROTEIN YIAD-RELATED"/>
    <property type="match status" value="1"/>
</dbReference>
<accession>A0A1I3T3J7</accession>
<reference evidence="7" key="1">
    <citation type="submission" date="2016-10" db="EMBL/GenBank/DDBJ databases">
        <authorList>
            <person name="Varghese N."/>
            <person name="Submissions S."/>
        </authorList>
    </citation>
    <scope>NUCLEOTIDE SEQUENCE [LARGE SCALE GENOMIC DNA]</scope>
    <source>
        <strain evidence="7">DSM 26542</strain>
    </source>
</reference>
<keyword evidence="7" id="KW-1185">Reference proteome</keyword>
<dbReference type="InterPro" id="IPR006665">
    <property type="entry name" value="OmpA-like"/>
</dbReference>
<dbReference type="AlphaFoldDB" id="A0A1I3T3J7"/>
<dbReference type="Gene3D" id="1.25.40.10">
    <property type="entry name" value="Tetratricopeptide repeat domain"/>
    <property type="match status" value="1"/>
</dbReference>
<dbReference type="Pfam" id="PF00691">
    <property type="entry name" value="OmpA"/>
    <property type="match status" value="1"/>
</dbReference>
<dbReference type="Gene3D" id="3.30.1330.60">
    <property type="entry name" value="OmpA-like domain"/>
    <property type="match status" value="1"/>
</dbReference>
<dbReference type="Gene3D" id="2.120.10.30">
    <property type="entry name" value="TolB, C-terminal domain"/>
    <property type="match status" value="1"/>
</dbReference>
<comment type="subcellular location">
    <subcellularLocation>
        <location evidence="1">Cell outer membrane</location>
    </subcellularLocation>
</comment>
<evidence type="ECO:0000313" key="7">
    <source>
        <dbReference type="Proteomes" id="UP000243887"/>
    </source>
</evidence>
<dbReference type="InterPro" id="IPR036737">
    <property type="entry name" value="OmpA-like_sf"/>
</dbReference>
<name>A0A1I3T3J7_9FLAO</name>
<dbReference type="InterPro" id="IPR006664">
    <property type="entry name" value="OMP_bac"/>
</dbReference>
<feature type="domain" description="OmpA-like" evidence="5">
    <location>
        <begin position="533"/>
        <end position="654"/>
    </location>
</feature>
<evidence type="ECO:0000256" key="1">
    <source>
        <dbReference type="ARBA" id="ARBA00004442"/>
    </source>
</evidence>
<dbReference type="Gene3D" id="2.60.40.1120">
    <property type="entry name" value="Carboxypeptidase-like, regulatory domain"/>
    <property type="match status" value="1"/>
</dbReference>
<dbReference type="SUPFAM" id="SSF49464">
    <property type="entry name" value="Carboxypeptidase regulatory domain-like"/>
    <property type="match status" value="1"/>
</dbReference>
<dbReference type="SUPFAM" id="SSF103088">
    <property type="entry name" value="OmpA-like"/>
    <property type="match status" value="1"/>
</dbReference>
<dbReference type="Proteomes" id="UP000243887">
    <property type="component" value="Unassembled WGS sequence"/>
</dbReference>
<dbReference type="SUPFAM" id="SSF48452">
    <property type="entry name" value="TPR-like"/>
    <property type="match status" value="1"/>
</dbReference>
<evidence type="ECO:0000313" key="6">
    <source>
        <dbReference type="EMBL" id="SFJ65535.1"/>
    </source>
</evidence>
<dbReference type="PROSITE" id="PS51123">
    <property type="entry name" value="OMPA_2"/>
    <property type="match status" value="1"/>
</dbReference>
<organism evidence="6 7">
    <name type="scientific">Myroides guanonis</name>
    <dbReference type="NCBI Taxonomy" id="1150112"/>
    <lineage>
        <taxon>Bacteria</taxon>
        <taxon>Pseudomonadati</taxon>
        <taxon>Bacteroidota</taxon>
        <taxon>Flavobacteriia</taxon>
        <taxon>Flavobacteriales</taxon>
        <taxon>Flavobacteriaceae</taxon>
        <taxon>Myroides</taxon>
    </lineage>
</organism>
<dbReference type="InterPro" id="IPR008969">
    <property type="entry name" value="CarboxyPept-like_regulatory"/>
</dbReference>
<dbReference type="PANTHER" id="PTHR30329">
    <property type="entry name" value="STATOR ELEMENT OF FLAGELLAR MOTOR COMPLEX"/>
    <property type="match status" value="1"/>
</dbReference>
<keyword evidence="3" id="KW-0998">Cell outer membrane</keyword>
<evidence type="ECO:0000256" key="2">
    <source>
        <dbReference type="ARBA" id="ARBA00023136"/>
    </source>
</evidence>
<dbReference type="InterPro" id="IPR011042">
    <property type="entry name" value="6-blade_b-propeller_TolB-like"/>
</dbReference>
<dbReference type="Pfam" id="PF07676">
    <property type="entry name" value="PD40"/>
    <property type="match status" value="3"/>
</dbReference>
<dbReference type="InterPro" id="IPR011659">
    <property type="entry name" value="WD40"/>
</dbReference>
<dbReference type="InterPro" id="IPR011990">
    <property type="entry name" value="TPR-like_helical_dom_sf"/>
</dbReference>
<dbReference type="RefSeq" id="WP_090679957.1">
    <property type="nucleotide sequence ID" value="NZ_FORU01000012.1"/>
</dbReference>
<evidence type="ECO:0000256" key="3">
    <source>
        <dbReference type="ARBA" id="ARBA00023237"/>
    </source>
</evidence>
<keyword evidence="2 4" id="KW-0472">Membrane</keyword>
<proteinExistence type="predicted"/>
<sequence>MRKILHNLVLGTLVLTSLSFYGQERKVERADKKFDRLEYVNAIQLYENVSRKGFHTSDMLEKLGDSYYFNGNLPKAHEWYKVLFESYNSSEIPTEYYYRYAESLKSVEQYVQADAVMKTFHQRVEEDRRGILYTENPDYLAQIEDNSGRYNIELATVNSVSSDFGSTVLDSKLIFTSARERRGVSKNIHLWTGESFTRLYEAEILEEGGLGKVKPFSNSLNTKYNESTPVFSKDGQTVYFTRNNFIDGHKGISEKETTLLKIYRATLEDGKWTQITDLNINGDNYSTAHPALSPDGKWLYFASDREGTLGQSDLFKAAILTTGALSNPVNLGPIINTEGRESFPFVSENNELYFSSDGRPGLGGLDLYVAKINDDGSFGEVQNLGAPANSERDDFAYYINSKTRLGYLSSNRELGEGKDDIYSFLETRALDLRCKQLIKGTVYDANKSSEKLAGVQIDIYNDAHELIEKLTTNGMGDYQFASDKLGCGKRIYVKASKEGYLDVERHVDLPNSSSEQRVDFSLNKKIVEVKKGDDLFKVLKLNPIYFDYDKSEIRPDAALELAKVAEVMEMYPNMIIDVRSHTDSRGKDSYNMSLSDKRAKSTVQWIIDHGVKSTRISGKGYGESQLINRCSNGVKCSEEEHQENRRSEFIVIEL</sequence>
<dbReference type="PRINTS" id="PR01021">
    <property type="entry name" value="OMPADOMAIN"/>
</dbReference>
<dbReference type="InterPro" id="IPR050330">
    <property type="entry name" value="Bact_OuterMem_StrucFunc"/>
</dbReference>
<dbReference type="EMBL" id="FORU01000012">
    <property type="protein sequence ID" value="SFJ65535.1"/>
    <property type="molecule type" value="Genomic_DNA"/>
</dbReference>
<evidence type="ECO:0000259" key="5">
    <source>
        <dbReference type="PROSITE" id="PS51123"/>
    </source>
</evidence>